<accession>B3G4Q7</accession>
<feature type="transmembrane region" description="Helical" evidence="9">
    <location>
        <begin position="84"/>
        <end position="117"/>
    </location>
</feature>
<dbReference type="GO" id="GO:0005886">
    <property type="term" value="C:plasma membrane"/>
    <property type="evidence" value="ECO:0007669"/>
    <property type="project" value="UniProtKB-SubCell"/>
</dbReference>
<dbReference type="EMBL" id="EU643493">
    <property type="protein sequence ID" value="ACD54805.1"/>
    <property type="molecule type" value="Genomic_DNA"/>
</dbReference>
<feature type="transmembrane region" description="Helical" evidence="9">
    <location>
        <begin position="220"/>
        <end position="247"/>
    </location>
</feature>
<reference evidence="11" key="1">
    <citation type="journal article" date="2008" name="Science">
        <title>Massive horizontal gene transfer in bdelloid rotifers.</title>
        <authorList>
            <person name="Gladyshev E.A."/>
            <person name="Meselson M.S."/>
            <person name="Arkhipova I.R."/>
        </authorList>
    </citation>
    <scope>NUCLEOTIDE SEQUENCE</scope>
</reference>
<dbReference type="GO" id="GO:0007218">
    <property type="term" value="P:neuropeptide signaling pathway"/>
    <property type="evidence" value="ECO:0007669"/>
    <property type="project" value="UniProtKB-KW"/>
</dbReference>
<sequence>MENKRFHEIVNVLFLISWFIIILCTSTVLFVILRYWHSHCRSVVNLLMCNSCFALFFFAITYSVQTPSVIQQIYFDGSPPSALFCQISACLATFSTGVVAHSCIVQAIARFFITVLYQHKSLLTFRTTWMIIIISWLINVIIAVGLFLSSYAYQYDLESLFCMLTAHYFPTAISVSILFVFFTVFILIILYVIILHYTIYQTRINPNSQSTLQARRNKRVFQNIIFTVSVHAVGGIPYICCLIMNVISEAPWPLYSIQVLSLSFISAVHSIFLFVKNKQVKEILFARLTGLSLNTTVATQKNNRITPYSINNRRKIQGLPTIT</sequence>
<evidence type="ECO:0000256" key="8">
    <source>
        <dbReference type="ARBA" id="ARBA00023224"/>
    </source>
</evidence>
<evidence type="ECO:0000256" key="7">
    <source>
        <dbReference type="ARBA" id="ARBA00023170"/>
    </source>
</evidence>
<keyword evidence="5" id="KW-0297">G-protein coupled receptor</keyword>
<feature type="transmembrane region" description="Helical" evidence="9">
    <location>
        <begin position="12"/>
        <end position="36"/>
    </location>
</feature>
<evidence type="ECO:0000313" key="11">
    <source>
        <dbReference type="EMBL" id="ACD54805.1"/>
    </source>
</evidence>
<name>B3G4Q7_ADIVA</name>
<evidence type="ECO:0000256" key="6">
    <source>
        <dbReference type="ARBA" id="ARBA00023136"/>
    </source>
</evidence>
<dbReference type="CDD" id="cd00637">
    <property type="entry name" value="7tm_classA_rhodopsin-like"/>
    <property type="match status" value="1"/>
</dbReference>
<keyword evidence="7 11" id="KW-0675">Receptor</keyword>
<proteinExistence type="predicted"/>
<dbReference type="PROSITE" id="PS50262">
    <property type="entry name" value="G_PROTEIN_RECEP_F1_2"/>
    <property type="match status" value="1"/>
</dbReference>
<dbReference type="Pfam" id="PF00001">
    <property type="entry name" value="7tm_1"/>
    <property type="match status" value="1"/>
</dbReference>
<organism evidence="11">
    <name type="scientific">Adineta vaga</name>
    <name type="common">Rotifer</name>
    <name type="synonym">Callidina vaga</name>
    <dbReference type="NCBI Taxonomy" id="104782"/>
    <lineage>
        <taxon>Eukaryota</taxon>
        <taxon>Metazoa</taxon>
        <taxon>Spiralia</taxon>
        <taxon>Gnathifera</taxon>
        <taxon>Rotifera</taxon>
        <taxon>Eurotatoria</taxon>
        <taxon>Bdelloidea</taxon>
        <taxon>Adinetida</taxon>
        <taxon>Adinetidae</taxon>
        <taxon>Adineta</taxon>
    </lineage>
</organism>
<dbReference type="GO" id="GO:0004930">
    <property type="term" value="F:G protein-coupled receptor activity"/>
    <property type="evidence" value="ECO:0007669"/>
    <property type="project" value="UniProtKB-KW"/>
</dbReference>
<evidence type="ECO:0000256" key="9">
    <source>
        <dbReference type="SAM" id="Phobius"/>
    </source>
</evidence>
<evidence type="ECO:0000256" key="2">
    <source>
        <dbReference type="ARBA" id="ARBA00022475"/>
    </source>
</evidence>
<keyword evidence="3 9" id="KW-0812">Transmembrane</keyword>
<keyword evidence="4 9" id="KW-1133">Transmembrane helix</keyword>
<feature type="domain" description="G-protein coupled receptors family 1 profile" evidence="10">
    <location>
        <begin position="24"/>
        <end position="274"/>
    </location>
</feature>
<dbReference type="PANTHER" id="PTHR24228:SF59">
    <property type="entry name" value="NEUROPEPTIDE RECEPTOR 15"/>
    <property type="match status" value="1"/>
</dbReference>
<feature type="transmembrane region" description="Helical" evidence="9">
    <location>
        <begin position="253"/>
        <end position="275"/>
    </location>
</feature>
<dbReference type="InterPro" id="IPR017452">
    <property type="entry name" value="GPCR_Rhodpsn_7TM"/>
</dbReference>
<evidence type="ECO:0000256" key="3">
    <source>
        <dbReference type="ARBA" id="ARBA00022692"/>
    </source>
</evidence>
<evidence type="ECO:0000259" key="10">
    <source>
        <dbReference type="PROSITE" id="PS50262"/>
    </source>
</evidence>
<evidence type="ECO:0000256" key="5">
    <source>
        <dbReference type="ARBA" id="ARBA00023040"/>
    </source>
</evidence>
<comment type="subcellular location">
    <subcellularLocation>
        <location evidence="1">Cell membrane</location>
        <topology evidence="1">Multi-pass membrane protein</topology>
    </subcellularLocation>
</comment>
<evidence type="ECO:0000256" key="1">
    <source>
        <dbReference type="ARBA" id="ARBA00004651"/>
    </source>
</evidence>
<dbReference type="Gene3D" id="1.20.1070.10">
    <property type="entry name" value="Rhodopsin 7-helix transmembrane proteins"/>
    <property type="match status" value="1"/>
</dbReference>
<feature type="transmembrane region" description="Helical" evidence="9">
    <location>
        <begin position="43"/>
        <end position="64"/>
    </location>
</feature>
<keyword evidence="6 9" id="KW-0472">Membrane</keyword>
<keyword evidence="2" id="KW-1003">Cell membrane</keyword>
<evidence type="ECO:0000256" key="4">
    <source>
        <dbReference type="ARBA" id="ARBA00022989"/>
    </source>
</evidence>
<protein>
    <submittedName>
        <fullName evidence="11">Neuropeptide G-protein coupled receptor-like protein</fullName>
    </submittedName>
</protein>
<dbReference type="PANTHER" id="PTHR24228">
    <property type="entry name" value="B2 BRADYKININ RECEPTOR/ANGIOTENSIN II RECEPTOR"/>
    <property type="match status" value="1"/>
</dbReference>
<dbReference type="InterPro" id="IPR000276">
    <property type="entry name" value="GPCR_Rhodpsn"/>
</dbReference>
<feature type="transmembrane region" description="Helical" evidence="9">
    <location>
        <begin position="129"/>
        <end position="153"/>
    </location>
</feature>
<dbReference type="AlphaFoldDB" id="B3G4Q7"/>
<dbReference type="SUPFAM" id="SSF81321">
    <property type="entry name" value="Family A G protein-coupled receptor-like"/>
    <property type="match status" value="1"/>
</dbReference>
<keyword evidence="11" id="KW-0527">Neuropeptide</keyword>
<keyword evidence="8" id="KW-0807">Transducer</keyword>
<feature type="transmembrane region" description="Helical" evidence="9">
    <location>
        <begin position="173"/>
        <end position="199"/>
    </location>
</feature>